<evidence type="ECO:0000313" key="9">
    <source>
        <dbReference type="EMBL" id="OHT00904.1"/>
    </source>
</evidence>
<sequence length="1016" mass="116475">MELETEGTPVNVALLDQIGLAITQNTIPQLTREKANEIFIKFAERSDAFLYVGQIMAQSNLLFIKFNAMQILCTAIKTRWLSIPPDEKQNIVGFLVSFVKTPNIPPQLLIKCNQALIEVAKYDYPNNWPDLFDIFIQNLYISRDFCLNFIKFLSAFAVDLTECAVDSVTSLRAVEMKNGFTEQFPAIFEILKNMIGEDIEMSRLAILALKKIICIENVDVIIFQSPWLNDLIQIHLPRPELAVAVIGLLTKLITRPNIPLNESHDTYNTMLGLFNTAVITLHKAVGDQFDETSELSGDDNFAESFVSAVSSLINNFPIILKEESFLPQIHQILRWIKYITIVSDNDRFETCIEFWLSILRRLSTETHNCSTPCPQPYAEFLHPMRVILIERMPSPIIIVPYVEVDGSHQKRVSNNTNFGSFYSTARQCMIFLTNFDPEDMTNVILERLNELITTAMNLDAVKSLCWAIGSISNASPAHEPIFIPKMLQYLFQICDAFQTPIERANVAEGIVFVCSQYSKFLSKFYPLLKSIIFKMLSFLNQKVAELQEYTLESLKSIALYCQQILIRQQPNEDYSILEYLFENTNNIISNLSPENIPTFYEILSALVSGIQNEDTKTSISSNLITDLIQRVGSIMNSFDPSNHDCVRTLSVVLRCHSVLPNYLGRLYLLQIQTFIPEIVNFYLALSQIIANSMEGCLLFRQLRSDILNILQRSINYITYNEQNKSFIPILMETKTKLIEDYAANPRSRVPEVLLFISVLLLKLNEQMISCFPEIFTNLFSTTYEMIVDQINFGDFTYPFYRFVQSFCYVYLTTITEIDPQMTDFIMQTLVFGTECLNSDVRELCVSIISDLFGKLNGNPQNNTYSQFLRKYSIPILLTTLQRLFDLSYKQSFQTNINMIRYFLLLPHVMEQAGVVAGKLCELLPNKPQNEVFQITEEIFNAAKDFHKFRNLMRDFLVSARQISITDPDLNTVEREEMIKELNEKFHSIPGYSDENSEDNDSALSQLPNTLNSLSIS</sequence>
<dbReference type="AlphaFoldDB" id="A0A1J4JR65"/>
<proteinExistence type="inferred from homology"/>
<dbReference type="Pfam" id="PF18784">
    <property type="entry name" value="CRM1_repeat_2"/>
    <property type="match status" value="1"/>
</dbReference>
<dbReference type="InterPro" id="IPR011989">
    <property type="entry name" value="ARM-like"/>
</dbReference>
<dbReference type="PANTHER" id="PTHR11223">
    <property type="entry name" value="EXPORTIN 1/5"/>
    <property type="match status" value="1"/>
</dbReference>
<organism evidence="9 10">
    <name type="scientific">Tritrichomonas foetus</name>
    <dbReference type="NCBI Taxonomy" id="1144522"/>
    <lineage>
        <taxon>Eukaryota</taxon>
        <taxon>Metamonada</taxon>
        <taxon>Parabasalia</taxon>
        <taxon>Tritrichomonadida</taxon>
        <taxon>Tritrichomonadidae</taxon>
        <taxon>Tritrichomonas</taxon>
    </lineage>
</organism>
<keyword evidence="10" id="KW-1185">Reference proteome</keyword>
<dbReference type="GO" id="GO:0000055">
    <property type="term" value="P:ribosomal large subunit export from nucleus"/>
    <property type="evidence" value="ECO:0007669"/>
    <property type="project" value="TreeGrafter"/>
</dbReference>
<feature type="domain" description="Exportin-1 C-terminal" evidence="8">
    <location>
        <begin position="667"/>
        <end position="962"/>
    </location>
</feature>
<reference evidence="9" key="1">
    <citation type="submission" date="2016-10" db="EMBL/GenBank/DDBJ databases">
        <authorList>
            <person name="Benchimol M."/>
            <person name="Almeida L.G."/>
            <person name="Vasconcelos A.T."/>
            <person name="Perreira-Neves A."/>
            <person name="Rosa I.A."/>
            <person name="Tasca T."/>
            <person name="Bogo M.R."/>
            <person name="de Souza W."/>
        </authorList>
    </citation>
    <scope>NUCLEOTIDE SEQUENCE [LARGE SCALE GENOMIC DNA]</scope>
    <source>
        <strain evidence="9">K</strain>
    </source>
</reference>
<evidence type="ECO:0000256" key="4">
    <source>
        <dbReference type="ARBA" id="ARBA00022927"/>
    </source>
</evidence>
<dbReference type="InterPro" id="IPR014877">
    <property type="entry name" value="XPO1_C_dom"/>
</dbReference>
<dbReference type="GO" id="GO:0005737">
    <property type="term" value="C:cytoplasm"/>
    <property type="evidence" value="ECO:0007669"/>
    <property type="project" value="TreeGrafter"/>
</dbReference>
<dbReference type="Pfam" id="PF08767">
    <property type="entry name" value="CRM1_C"/>
    <property type="match status" value="1"/>
</dbReference>
<comment type="similarity">
    <text evidence="2">Belongs to the exportin family.</text>
</comment>
<name>A0A1J4JR65_9EUKA</name>
<evidence type="ECO:0000256" key="6">
    <source>
        <dbReference type="SAM" id="MobiDB-lite"/>
    </source>
</evidence>
<keyword evidence="3" id="KW-0813">Transport</keyword>
<comment type="caution">
    <text evidence="9">The sequence shown here is derived from an EMBL/GenBank/DDBJ whole genome shotgun (WGS) entry which is preliminary data.</text>
</comment>
<dbReference type="InterPro" id="IPR041235">
    <property type="entry name" value="Exp1_repeat_2"/>
</dbReference>
<dbReference type="InterPro" id="IPR040485">
    <property type="entry name" value="XPO1_repeat_3"/>
</dbReference>
<feature type="region of interest" description="Disordered" evidence="6">
    <location>
        <begin position="988"/>
        <end position="1016"/>
    </location>
</feature>
<dbReference type="InterPro" id="IPR016024">
    <property type="entry name" value="ARM-type_fold"/>
</dbReference>
<evidence type="ECO:0000313" key="10">
    <source>
        <dbReference type="Proteomes" id="UP000179807"/>
    </source>
</evidence>
<evidence type="ECO:0000256" key="3">
    <source>
        <dbReference type="ARBA" id="ARBA00022448"/>
    </source>
</evidence>
<dbReference type="GO" id="GO:0005634">
    <property type="term" value="C:nucleus"/>
    <property type="evidence" value="ECO:0007669"/>
    <property type="project" value="UniProtKB-SubCell"/>
</dbReference>
<dbReference type="Pfam" id="PF08389">
    <property type="entry name" value="Xpo1"/>
    <property type="match status" value="1"/>
</dbReference>
<dbReference type="InterPro" id="IPR045065">
    <property type="entry name" value="XPO1/5"/>
</dbReference>
<evidence type="ECO:0008006" key="11">
    <source>
        <dbReference type="Google" id="ProtNLM"/>
    </source>
</evidence>
<dbReference type="Pfam" id="PF18787">
    <property type="entry name" value="CRM1_repeat_3"/>
    <property type="match status" value="1"/>
</dbReference>
<dbReference type="Gene3D" id="1.25.10.10">
    <property type="entry name" value="Leucine-rich Repeat Variant"/>
    <property type="match status" value="1"/>
</dbReference>
<evidence type="ECO:0000256" key="2">
    <source>
        <dbReference type="ARBA" id="ARBA00009466"/>
    </source>
</evidence>
<dbReference type="InterPro" id="IPR013598">
    <property type="entry name" value="Exportin-1/Importin-b-like"/>
</dbReference>
<evidence type="ECO:0000259" key="8">
    <source>
        <dbReference type="Pfam" id="PF08767"/>
    </source>
</evidence>
<evidence type="ECO:0000259" key="7">
    <source>
        <dbReference type="Pfam" id="PF08389"/>
    </source>
</evidence>
<dbReference type="GeneID" id="94843115"/>
<evidence type="ECO:0000256" key="1">
    <source>
        <dbReference type="ARBA" id="ARBA00004123"/>
    </source>
</evidence>
<feature type="domain" description="Exportin-1/Importin-beta-like" evidence="7">
    <location>
        <begin position="106"/>
        <end position="210"/>
    </location>
</feature>
<dbReference type="GO" id="GO:0005049">
    <property type="term" value="F:nuclear export signal receptor activity"/>
    <property type="evidence" value="ECO:0007669"/>
    <property type="project" value="InterPro"/>
</dbReference>
<comment type="subcellular location">
    <subcellularLocation>
        <location evidence="1">Nucleus</location>
    </subcellularLocation>
</comment>
<keyword evidence="4" id="KW-0653">Protein transport</keyword>
<dbReference type="RefSeq" id="XP_068354040.1">
    <property type="nucleotide sequence ID" value="XM_068508411.1"/>
</dbReference>
<dbReference type="GO" id="GO:0000056">
    <property type="term" value="P:ribosomal small subunit export from nucleus"/>
    <property type="evidence" value="ECO:0007669"/>
    <property type="project" value="TreeGrafter"/>
</dbReference>
<keyword evidence="5" id="KW-0539">Nucleus</keyword>
<dbReference type="VEuPathDB" id="TrichDB:TRFO_32286"/>
<evidence type="ECO:0000256" key="5">
    <source>
        <dbReference type="ARBA" id="ARBA00023242"/>
    </source>
</evidence>
<dbReference type="GO" id="GO:0006611">
    <property type="term" value="P:protein export from nucleus"/>
    <property type="evidence" value="ECO:0007669"/>
    <property type="project" value="InterPro"/>
</dbReference>
<dbReference type="PANTHER" id="PTHR11223:SF2">
    <property type="entry name" value="EXPORTIN-1"/>
    <property type="match status" value="1"/>
</dbReference>
<dbReference type="EMBL" id="MLAK01000933">
    <property type="protein sequence ID" value="OHT00904.1"/>
    <property type="molecule type" value="Genomic_DNA"/>
</dbReference>
<dbReference type="OrthoDB" id="26399at2759"/>
<feature type="compositionally biased region" description="Polar residues" evidence="6">
    <location>
        <begin position="1001"/>
        <end position="1016"/>
    </location>
</feature>
<dbReference type="Proteomes" id="UP000179807">
    <property type="component" value="Unassembled WGS sequence"/>
</dbReference>
<dbReference type="SUPFAM" id="SSF48371">
    <property type="entry name" value="ARM repeat"/>
    <property type="match status" value="1"/>
</dbReference>
<accession>A0A1J4JR65</accession>
<protein>
    <recommendedName>
        <fullName evidence="11">Importin N-terminal domain-containing protein</fullName>
    </recommendedName>
</protein>
<gene>
    <name evidence="9" type="ORF">TRFO_32286</name>
</gene>